<gene>
    <name evidence="1" type="ORF">AUJ66_01530</name>
</gene>
<protein>
    <recommendedName>
        <fullName evidence="3">PIN domain-containing protein</fullName>
    </recommendedName>
</protein>
<evidence type="ECO:0000313" key="2">
    <source>
        <dbReference type="Proteomes" id="UP000182278"/>
    </source>
</evidence>
<dbReference type="InterPro" id="IPR029060">
    <property type="entry name" value="PIN-like_dom_sf"/>
</dbReference>
<name>A0A1J4SJ73_9BACT</name>
<accession>A0A1J4SJ73</accession>
<dbReference type="AlphaFoldDB" id="A0A1J4SJ73"/>
<evidence type="ECO:0000313" key="1">
    <source>
        <dbReference type="EMBL" id="OIN98110.1"/>
    </source>
</evidence>
<dbReference type="Proteomes" id="UP000182278">
    <property type="component" value="Unassembled WGS sequence"/>
</dbReference>
<sequence>MLVIDTDVLSIHHIFTGDKRYKKNKEFLSMVKTKESYTTIFNLLELCGILATVGDKKQVEELYRMYFASEEIKLLLPSTIDKVSNISWSEISEEMLEIIKRGTRFGDASILWICEEHDVKYFITWNIRHYEGKTSIQCFTPEQFLNNTKGLKR</sequence>
<dbReference type="Gene3D" id="3.40.50.1010">
    <property type="entry name" value="5'-nuclease"/>
    <property type="match status" value="1"/>
</dbReference>
<dbReference type="SUPFAM" id="SSF88723">
    <property type="entry name" value="PIN domain-like"/>
    <property type="match status" value="1"/>
</dbReference>
<dbReference type="STRING" id="1817893.AUJ66_01530"/>
<organism evidence="1 2">
    <name type="scientific">Candidatus Desantisbacteria bacterium CG1_02_38_46</name>
    <dbReference type="NCBI Taxonomy" id="1817893"/>
    <lineage>
        <taxon>Bacteria</taxon>
        <taxon>Candidatus Desantisiibacteriota</taxon>
    </lineage>
</organism>
<evidence type="ECO:0008006" key="3">
    <source>
        <dbReference type="Google" id="ProtNLM"/>
    </source>
</evidence>
<reference evidence="1 2" key="1">
    <citation type="journal article" date="2016" name="Environ. Microbiol.">
        <title>Genomic resolution of a cold subsurface aquifer community provides metabolic insights for novel microbes adapted to high CO concentrations.</title>
        <authorList>
            <person name="Probst A.J."/>
            <person name="Castelle C.J."/>
            <person name="Singh A."/>
            <person name="Brown C.T."/>
            <person name="Anantharaman K."/>
            <person name="Sharon I."/>
            <person name="Hug L.A."/>
            <person name="Burstein D."/>
            <person name="Emerson J.B."/>
            <person name="Thomas B.C."/>
            <person name="Banfield J.F."/>
        </authorList>
    </citation>
    <scope>NUCLEOTIDE SEQUENCE [LARGE SCALE GENOMIC DNA]</scope>
    <source>
        <strain evidence="1">CG1_02_38_46</strain>
    </source>
</reference>
<comment type="caution">
    <text evidence="1">The sequence shown here is derived from an EMBL/GenBank/DDBJ whole genome shotgun (WGS) entry which is preliminary data.</text>
</comment>
<dbReference type="EMBL" id="MNUO01000023">
    <property type="protein sequence ID" value="OIN98110.1"/>
    <property type="molecule type" value="Genomic_DNA"/>
</dbReference>
<proteinExistence type="predicted"/>